<accession>A0A1R3RMV6</accession>
<gene>
    <name evidence="8" type="ORF">ASPCADRAFT_506631</name>
</gene>
<evidence type="ECO:0000256" key="5">
    <source>
        <dbReference type="SAM" id="MobiDB-lite"/>
    </source>
</evidence>
<dbReference type="OMA" id="WIRCDDT"/>
<dbReference type="CDD" id="cd14498">
    <property type="entry name" value="DSP"/>
    <property type="match status" value="1"/>
</dbReference>
<dbReference type="Pfam" id="PF00782">
    <property type="entry name" value="DSPc"/>
    <property type="match status" value="1"/>
</dbReference>
<feature type="domain" description="Tyrosine-protein phosphatase" evidence="6">
    <location>
        <begin position="50"/>
        <end position="241"/>
    </location>
</feature>
<dbReference type="SUPFAM" id="SSF52799">
    <property type="entry name" value="(Phosphotyrosine protein) phosphatases II"/>
    <property type="match status" value="1"/>
</dbReference>
<name>A0A1R3RMV6_ASPC5</name>
<evidence type="ECO:0000313" key="9">
    <source>
        <dbReference type="Proteomes" id="UP000188318"/>
    </source>
</evidence>
<evidence type="ECO:0000256" key="3">
    <source>
        <dbReference type="ARBA" id="ARBA00022801"/>
    </source>
</evidence>
<dbReference type="GO" id="GO:0033550">
    <property type="term" value="F:MAP kinase tyrosine phosphatase activity"/>
    <property type="evidence" value="ECO:0007669"/>
    <property type="project" value="TreeGrafter"/>
</dbReference>
<dbReference type="AlphaFoldDB" id="A0A1R3RMV6"/>
<evidence type="ECO:0000259" key="6">
    <source>
        <dbReference type="PROSITE" id="PS50054"/>
    </source>
</evidence>
<evidence type="ECO:0000256" key="4">
    <source>
        <dbReference type="ARBA" id="ARBA00022912"/>
    </source>
</evidence>
<dbReference type="InterPro" id="IPR016130">
    <property type="entry name" value="Tyr_Pase_AS"/>
</dbReference>
<dbReference type="PANTHER" id="PTHR10159:SF519">
    <property type="entry name" value="DUAL SPECIFICITY PROTEIN PHOSPHATASE MPK3"/>
    <property type="match status" value="1"/>
</dbReference>
<dbReference type="GO" id="GO:0017017">
    <property type="term" value="F:MAP kinase tyrosine/serine/threonine phosphatase activity"/>
    <property type="evidence" value="ECO:0007669"/>
    <property type="project" value="TreeGrafter"/>
</dbReference>
<dbReference type="GO" id="GO:0008330">
    <property type="term" value="F:protein tyrosine/threonine phosphatase activity"/>
    <property type="evidence" value="ECO:0007669"/>
    <property type="project" value="TreeGrafter"/>
</dbReference>
<feature type="compositionally biased region" description="Low complexity" evidence="5">
    <location>
        <begin position="1"/>
        <end position="26"/>
    </location>
</feature>
<dbReference type="InterPro" id="IPR000340">
    <property type="entry name" value="Dual-sp_phosphatase_cat-dom"/>
</dbReference>
<dbReference type="VEuPathDB" id="FungiDB:ASPCADRAFT_506631"/>
<dbReference type="PANTHER" id="PTHR10159">
    <property type="entry name" value="DUAL SPECIFICITY PROTEIN PHOSPHATASE"/>
    <property type="match status" value="1"/>
</dbReference>
<dbReference type="PROSITE" id="PS00383">
    <property type="entry name" value="TYR_PHOSPHATASE_1"/>
    <property type="match status" value="1"/>
</dbReference>
<evidence type="ECO:0000313" key="8">
    <source>
        <dbReference type="EMBL" id="OOF95803.1"/>
    </source>
</evidence>
<evidence type="ECO:0000256" key="1">
    <source>
        <dbReference type="ARBA" id="ARBA00008601"/>
    </source>
</evidence>
<keyword evidence="4" id="KW-0904">Protein phosphatase</keyword>
<dbReference type="EC" id="3.1.3.48" evidence="2"/>
<sequence>MSSSPINPNPNLTNDTPLSLPPSTTKPKPKAKEPTHHEPPSKPKASRLPRLTLIIPGLYLGNLPALHNPILLHERNITAIVSLTTSPWVRDPTLRLAIGISPSHHKCLPIVDSSIQDLLFYMSDICDFIDRMACPELHACTTITEATRLPTGTGTGTEITSTSLPTNTTVNQTNSTPAEWSVLVHCDLGRSRSPTIIIAYLMRKFKMKMEDAVEFVQAKQRIKPNKNFLRQLRVWEEVGYCVWEDEDKDKDGDGDGGSGKKRKRVPKEAYRNFLKQREDRLWEMGFG</sequence>
<feature type="domain" description="Tyrosine specific protein phosphatases" evidence="7">
    <location>
        <begin position="182"/>
        <end position="220"/>
    </location>
</feature>
<keyword evidence="9" id="KW-1185">Reference proteome</keyword>
<feature type="region of interest" description="Disordered" evidence="5">
    <location>
        <begin position="1"/>
        <end position="46"/>
    </location>
</feature>
<dbReference type="Proteomes" id="UP000188318">
    <property type="component" value="Unassembled WGS sequence"/>
</dbReference>
<dbReference type="SMART" id="SM00195">
    <property type="entry name" value="DSPc"/>
    <property type="match status" value="1"/>
</dbReference>
<dbReference type="STRING" id="602072.A0A1R3RMV6"/>
<organism evidence="8 9">
    <name type="scientific">Aspergillus carbonarius (strain ITEM 5010)</name>
    <dbReference type="NCBI Taxonomy" id="602072"/>
    <lineage>
        <taxon>Eukaryota</taxon>
        <taxon>Fungi</taxon>
        <taxon>Dikarya</taxon>
        <taxon>Ascomycota</taxon>
        <taxon>Pezizomycotina</taxon>
        <taxon>Eurotiomycetes</taxon>
        <taxon>Eurotiomycetidae</taxon>
        <taxon>Eurotiales</taxon>
        <taxon>Aspergillaceae</taxon>
        <taxon>Aspergillus</taxon>
        <taxon>Aspergillus subgen. Circumdati</taxon>
    </lineage>
</organism>
<keyword evidence="3" id="KW-0378">Hydrolase</keyword>
<dbReference type="OrthoDB" id="10252009at2759"/>
<dbReference type="InterPro" id="IPR000387">
    <property type="entry name" value="Tyr_Pase_dom"/>
</dbReference>
<dbReference type="PROSITE" id="PS50056">
    <property type="entry name" value="TYR_PHOSPHATASE_2"/>
    <property type="match status" value="1"/>
</dbReference>
<feature type="compositionally biased region" description="Basic and acidic residues" evidence="5">
    <location>
        <begin position="30"/>
        <end position="41"/>
    </location>
</feature>
<dbReference type="GO" id="GO:0043409">
    <property type="term" value="P:negative regulation of MAPK cascade"/>
    <property type="evidence" value="ECO:0007669"/>
    <property type="project" value="TreeGrafter"/>
</dbReference>
<evidence type="ECO:0000259" key="7">
    <source>
        <dbReference type="PROSITE" id="PS50056"/>
    </source>
</evidence>
<dbReference type="InterPro" id="IPR020422">
    <property type="entry name" value="TYR_PHOSPHATASE_DUAL_dom"/>
</dbReference>
<proteinExistence type="inferred from homology"/>
<dbReference type="EMBL" id="KV907499">
    <property type="protein sequence ID" value="OOF95803.1"/>
    <property type="molecule type" value="Genomic_DNA"/>
</dbReference>
<dbReference type="InterPro" id="IPR029021">
    <property type="entry name" value="Prot-tyrosine_phosphatase-like"/>
</dbReference>
<comment type="similarity">
    <text evidence="1">Belongs to the protein-tyrosine phosphatase family. Non-receptor class dual specificity subfamily.</text>
</comment>
<reference evidence="9" key="1">
    <citation type="journal article" date="2017" name="Genome Biol.">
        <title>Comparative genomics reveals high biological diversity and specific adaptations in the industrially and medically important fungal genus Aspergillus.</title>
        <authorList>
            <person name="de Vries R.P."/>
            <person name="Riley R."/>
            <person name="Wiebenga A."/>
            <person name="Aguilar-Osorio G."/>
            <person name="Amillis S."/>
            <person name="Uchima C.A."/>
            <person name="Anderluh G."/>
            <person name="Asadollahi M."/>
            <person name="Askin M."/>
            <person name="Barry K."/>
            <person name="Battaglia E."/>
            <person name="Bayram O."/>
            <person name="Benocci T."/>
            <person name="Braus-Stromeyer S.A."/>
            <person name="Caldana C."/>
            <person name="Canovas D."/>
            <person name="Cerqueira G.C."/>
            <person name="Chen F."/>
            <person name="Chen W."/>
            <person name="Choi C."/>
            <person name="Clum A."/>
            <person name="Dos Santos R.A."/>
            <person name="Damasio A.R."/>
            <person name="Diallinas G."/>
            <person name="Emri T."/>
            <person name="Fekete E."/>
            <person name="Flipphi M."/>
            <person name="Freyberg S."/>
            <person name="Gallo A."/>
            <person name="Gournas C."/>
            <person name="Habgood R."/>
            <person name="Hainaut M."/>
            <person name="Harispe M.L."/>
            <person name="Henrissat B."/>
            <person name="Hilden K.S."/>
            <person name="Hope R."/>
            <person name="Hossain A."/>
            <person name="Karabika E."/>
            <person name="Karaffa L."/>
            <person name="Karanyi Z."/>
            <person name="Krasevec N."/>
            <person name="Kuo A."/>
            <person name="Kusch H."/>
            <person name="LaButti K."/>
            <person name="Lagendijk E.L."/>
            <person name="Lapidus A."/>
            <person name="Levasseur A."/>
            <person name="Lindquist E."/>
            <person name="Lipzen A."/>
            <person name="Logrieco A.F."/>
            <person name="MacCabe A."/>
            <person name="Maekelae M.R."/>
            <person name="Malavazi I."/>
            <person name="Melin P."/>
            <person name="Meyer V."/>
            <person name="Mielnichuk N."/>
            <person name="Miskei M."/>
            <person name="Molnar A.P."/>
            <person name="Mule G."/>
            <person name="Ngan C.Y."/>
            <person name="Orejas M."/>
            <person name="Orosz E."/>
            <person name="Ouedraogo J.P."/>
            <person name="Overkamp K.M."/>
            <person name="Park H.-S."/>
            <person name="Perrone G."/>
            <person name="Piumi F."/>
            <person name="Punt P.J."/>
            <person name="Ram A.F."/>
            <person name="Ramon A."/>
            <person name="Rauscher S."/>
            <person name="Record E."/>
            <person name="Riano-Pachon D.M."/>
            <person name="Robert V."/>
            <person name="Roehrig J."/>
            <person name="Ruller R."/>
            <person name="Salamov A."/>
            <person name="Salih N.S."/>
            <person name="Samson R.A."/>
            <person name="Sandor E."/>
            <person name="Sanguinetti M."/>
            <person name="Schuetze T."/>
            <person name="Sepcic K."/>
            <person name="Shelest E."/>
            <person name="Sherlock G."/>
            <person name="Sophianopoulou V."/>
            <person name="Squina F.M."/>
            <person name="Sun H."/>
            <person name="Susca A."/>
            <person name="Todd R.B."/>
            <person name="Tsang A."/>
            <person name="Unkles S.E."/>
            <person name="van de Wiele N."/>
            <person name="van Rossen-Uffink D."/>
            <person name="Oliveira J.V."/>
            <person name="Vesth T.C."/>
            <person name="Visser J."/>
            <person name="Yu J.-H."/>
            <person name="Zhou M."/>
            <person name="Andersen M.R."/>
            <person name="Archer D.B."/>
            <person name="Baker S.E."/>
            <person name="Benoit I."/>
            <person name="Brakhage A.A."/>
            <person name="Braus G.H."/>
            <person name="Fischer R."/>
            <person name="Frisvad J.C."/>
            <person name="Goldman G.H."/>
            <person name="Houbraken J."/>
            <person name="Oakley B."/>
            <person name="Pocsi I."/>
            <person name="Scazzocchio C."/>
            <person name="Seiboth B."/>
            <person name="vanKuyk P.A."/>
            <person name="Wortman J."/>
            <person name="Dyer P.S."/>
            <person name="Grigoriev I.V."/>
        </authorList>
    </citation>
    <scope>NUCLEOTIDE SEQUENCE [LARGE SCALE GENOMIC DNA]</scope>
    <source>
        <strain evidence="9">ITEM 5010</strain>
    </source>
</reference>
<evidence type="ECO:0000256" key="2">
    <source>
        <dbReference type="ARBA" id="ARBA00013064"/>
    </source>
</evidence>
<dbReference type="Gene3D" id="3.90.190.10">
    <property type="entry name" value="Protein tyrosine phosphatase superfamily"/>
    <property type="match status" value="1"/>
</dbReference>
<dbReference type="GO" id="GO:0005737">
    <property type="term" value="C:cytoplasm"/>
    <property type="evidence" value="ECO:0007669"/>
    <property type="project" value="TreeGrafter"/>
</dbReference>
<dbReference type="PROSITE" id="PS50054">
    <property type="entry name" value="TYR_PHOSPHATASE_DUAL"/>
    <property type="match status" value="1"/>
</dbReference>
<protein>
    <recommendedName>
        <fullName evidence="2">protein-tyrosine-phosphatase</fullName>
        <ecNumber evidence="2">3.1.3.48</ecNumber>
    </recommendedName>
</protein>